<evidence type="ECO:0000256" key="3">
    <source>
        <dbReference type="ARBA" id="ARBA00022540"/>
    </source>
</evidence>
<dbReference type="InterPro" id="IPR036925">
    <property type="entry name" value="TIF_IF2_dom3_sf"/>
</dbReference>
<dbReference type="SUPFAM" id="SSF52156">
    <property type="entry name" value="Initiation factor IF2/eIF5b, domain 3"/>
    <property type="match status" value="1"/>
</dbReference>
<organism evidence="10 11">
    <name type="scientific">candidate division WWE3 bacterium</name>
    <dbReference type="NCBI Taxonomy" id="2053526"/>
    <lineage>
        <taxon>Bacteria</taxon>
        <taxon>Katanobacteria</taxon>
    </lineage>
</organism>
<dbReference type="Proteomes" id="UP000526033">
    <property type="component" value="Unassembled WGS sequence"/>
</dbReference>
<evidence type="ECO:0000256" key="8">
    <source>
        <dbReference type="RuleBase" id="RU000644"/>
    </source>
</evidence>
<dbReference type="InterPro" id="IPR000795">
    <property type="entry name" value="T_Tr_GTP-bd_dom"/>
</dbReference>
<reference evidence="10 11" key="1">
    <citation type="journal article" date="2020" name="Biotechnol. Biofuels">
        <title>New insights from the biogas microbiome by comprehensive genome-resolved metagenomics of nearly 1600 species originating from multiple anaerobic digesters.</title>
        <authorList>
            <person name="Campanaro S."/>
            <person name="Treu L."/>
            <person name="Rodriguez-R L.M."/>
            <person name="Kovalovszki A."/>
            <person name="Ziels R.M."/>
            <person name="Maus I."/>
            <person name="Zhu X."/>
            <person name="Kougias P.G."/>
            <person name="Basile A."/>
            <person name="Luo G."/>
            <person name="Schluter A."/>
            <person name="Konstantinidis K.T."/>
            <person name="Angelidaki I."/>
        </authorList>
    </citation>
    <scope>NUCLEOTIDE SEQUENCE [LARGE SCALE GENOMIC DNA]</scope>
    <source>
        <strain evidence="10">AS27yjCOA_165</strain>
    </source>
</reference>
<dbReference type="Gene3D" id="2.40.30.10">
    <property type="entry name" value="Translation factors"/>
    <property type="match status" value="2"/>
</dbReference>
<dbReference type="GO" id="GO:0003743">
    <property type="term" value="F:translation initiation factor activity"/>
    <property type="evidence" value="ECO:0007669"/>
    <property type="project" value="UniProtKB-UniRule"/>
</dbReference>
<dbReference type="PROSITE" id="PS51722">
    <property type="entry name" value="G_TR_2"/>
    <property type="match status" value="1"/>
</dbReference>
<dbReference type="GO" id="GO:0005525">
    <property type="term" value="F:GTP binding"/>
    <property type="evidence" value="ECO:0007669"/>
    <property type="project" value="UniProtKB-KW"/>
</dbReference>
<dbReference type="SUPFAM" id="SSF52540">
    <property type="entry name" value="P-loop containing nucleoside triphosphate hydrolases"/>
    <property type="match status" value="1"/>
</dbReference>
<dbReference type="PANTHER" id="PTHR43381">
    <property type="entry name" value="TRANSLATION INITIATION FACTOR IF-2-RELATED"/>
    <property type="match status" value="1"/>
</dbReference>
<protein>
    <recommendedName>
        <fullName evidence="2 7">Translation initiation factor IF-2</fullName>
    </recommendedName>
</protein>
<evidence type="ECO:0000313" key="10">
    <source>
        <dbReference type="EMBL" id="NMB70219.1"/>
    </source>
</evidence>
<name>A0A7X9HGT3_UNCKA</name>
<evidence type="ECO:0000313" key="11">
    <source>
        <dbReference type="Proteomes" id="UP000526033"/>
    </source>
</evidence>
<evidence type="ECO:0000256" key="1">
    <source>
        <dbReference type="ARBA" id="ARBA00007733"/>
    </source>
</evidence>
<dbReference type="CDD" id="cd01887">
    <property type="entry name" value="IF2_eIF5B"/>
    <property type="match status" value="1"/>
</dbReference>
<comment type="function">
    <text evidence="8">One of the essential components for the initiation of protein synthesis. Protects formylmethionyl-tRNA from spontaneous hydrolysis and promotes its binding to the 30S ribosomal subunits. Also involved in the hydrolysis of GTP during the formation of the 70S ribosomal complex.</text>
</comment>
<feature type="domain" description="Tr-type G" evidence="9">
    <location>
        <begin position="14"/>
        <end position="182"/>
    </location>
</feature>
<comment type="similarity">
    <text evidence="1 8">Belongs to the TRAFAC class translation factor GTPase superfamily. Classic translation factor GTPase family. IF-2 subfamily.</text>
</comment>
<dbReference type="Gene3D" id="3.40.50.300">
    <property type="entry name" value="P-loop containing nucleotide triphosphate hydrolases"/>
    <property type="match status" value="1"/>
</dbReference>
<evidence type="ECO:0000256" key="5">
    <source>
        <dbReference type="ARBA" id="ARBA00022917"/>
    </source>
</evidence>
<dbReference type="InterPro" id="IPR000178">
    <property type="entry name" value="TF_IF2_bacterial-like"/>
</dbReference>
<evidence type="ECO:0000259" key="9">
    <source>
        <dbReference type="PROSITE" id="PS51722"/>
    </source>
</evidence>
<dbReference type="NCBIfam" id="TIGR00231">
    <property type="entry name" value="small_GTP"/>
    <property type="match status" value="1"/>
</dbReference>
<dbReference type="PROSITE" id="PS01176">
    <property type="entry name" value="IF2"/>
    <property type="match status" value="1"/>
</dbReference>
<dbReference type="GO" id="GO:0003924">
    <property type="term" value="F:GTPase activity"/>
    <property type="evidence" value="ECO:0007669"/>
    <property type="project" value="InterPro"/>
</dbReference>
<dbReference type="NCBIfam" id="TIGR00487">
    <property type="entry name" value="IF-2"/>
    <property type="match status" value="1"/>
</dbReference>
<dbReference type="AlphaFoldDB" id="A0A7X9HGT3"/>
<dbReference type="InterPro" id="IPR027417">
    <property type="entry name" value="P-loop_NTPase"/>
</dbReference>
<gene>
    <name evidence="10" type="primary">infB</name>
    <name evidence="10" type="ORF">GYA27_03405</name>
</gene>
<evidence type="ECO:0000256" key="4">
    <source>
        <dbReference type="ARBA" id="ARBA00022741"/>
    </source>
</evidence>
<evidence type="ECO:0000256" key="2">
    <source>
        <dbReference type="ARBA" id="ARBA00020675"/>
    </source>
</evidence>
<dbReference type="PANTHER" id="PTHR43381:SF5">
    <property type="entry name" value="TR-TYPE G DOMAIN-CONTAINING PROTEIN"/>
    <property type="match status" value="1"/>
</dbReference>
<dbReference type="Pfam" id="PF22042">
    <property type="entry name" value="EF-G_D2"/>
    <property type="match status" value="1"/>
</dbReference>
<evidence type="ECO:0000256" key="6">
    <source>
        <dbReference type="ARBA" id="ARBA00023134"/>
    </source>
</evidence>
<dbReference type="EMBL" id="JAAZNL010000041">
    <property type="protein sequence ID" value="NMB70219.1"/>
    <property type="molecule type" value="Genomic_DNA"/>
</dbReference>
<dbReference type="GO" id="GO:0005737">
    <property type="term" value="C:cytoplasm"/>
    <property type="evidence" value="ECO:0007669"/>
    <property type="project" value="UniProtKB-UniRule"/>
</dbReference>
<keyword evidence="6" id="KW-0342">GTP-binding</keyword>
<dbReference type="FunFam" id="3.40.50.300:FF:000019">
    <property type="entry name" value="Translation initiation factor IF-2"/>
    <property type="match status" value="1"/>
</dbReference>
<dbReference type="FunFam" id="3.40.50.10050:FF:000001">
    <property type="entry name" value="Translation initiation factor IF-2"/>
    <property type="match status" value="1"/>
</dbReference>
<evidence type="ECO:0000256" key="7">
    <source>
        <dbReference type="NCBIfam" id="TIGR00487"/>
    </source>
</evidence>
<keyword evidence="5 8" id="KW-0648">Protein biosynthesis</keyword>
<dbReference type="Pfam" id="PF11987">
    <property type="entry name" value="IF-2"/>
    <property type="match status" value="1"/>
</dbReference>
<keyword evidence="3 8" id="KW-0396">Initiation factor</keyword>
<dbReference type="InterPro" id="IPR053905">
    <property type="entry name" value="EF-G-like_DII"/>
</dbReference>
<sequence>MSEVGKKIQQNISRRAPIVTVMGHVDHGKTSILDCIRKTNVQSHEYGGITQHIGAYQVEYKSQKITFIDTPGHAAFTQMRARGGKASDIVILVVAADDGVMPQTKEAISHAKSAGSVIIVAINKSDLPQANPQKVKQGLAQENVLVEDWGGDVIAVEVSAKTGKGIDSLLDSILAISEMLNLNSDPAGELEAPIIEAKLDRKKGVVVTCIVRSGTIQVGQEITASGYEAKVRSLTNENGQTLKLANLGTPVEILGFNKVPDVGDLIVRKGSELAILSKDESRVEIVGKDAKKTVAVVIKADTQGTLEAVKASLANLVTSSVGLSYALKFLHTATGDITESDVMLAQSVKGIVVGFNVRIPEPIAEMARENKIVAKTYKTIYELIDEAEELLEGTALEEEMKIKGRAQILKLFKLPSGDVIAGAKVLAGALKEGSRVSIYDKDPAELKETDIPLYTGSIKKLKKGKDEVKVVGKDNECGLLLKPAFEGIKDGLWVEVR</sequence>
<dbReference type="Gene3D" id="3.40.50.10050">
    <property type="entry name" value="Translation initiation factor IF- 2, domain 3"/>
    <property type="match status" value="1"/>
</dbReference>
<dbReference type="SUPFAM" id="SSF50447">
    <property type="entry name" value="Translation proteins"/>
    <property type="match status" value="2"/>
</dbReference>
<accession>A0A7X9HGT3</accession>
<dbReference type="InterPro" id="IPR009000">
    <property type="entry name" value="Transl_B-barrel_sf"/>
</dbReference>
<proteinExistence type="inferred from homology"/>
<keyword evidence="4" id="KW-0547">Nucleotide-binding</keyword>
<dbReference type="InterPro" id="IPR015760">
    <property type="entry name" value="TIF_IF2"/>
</dbReference>
<dbReference type="InterPro" id="IPR005225">
    <property type="entry name" value="Small_GTP-bd"/>
</dbReference>
<dbReference type="InterPro" id="IPR023115">
    <property type="entry name" value="TIF_IF2_dom3"/>
</dbReference>
<comment type="caution">
    <text evidence="10">The sequence shown here is derived from an EMBL/GenBank/DDBJ whole genome shotgun (WGS) entry which is preliminary data.</text>
</comment>
<dbReference type="Pfam" id="PF00009">
    <property type="entry name" value="GTP_EFTU"/>
    <property type="match status" value="1"/>
</dbReference>